<comment type="caution">
    <text evidence="1">The sequence shown here is derived from an EMBL/GenBank/DDBJ whole genome shotgun (WGS) entry which is preliminary data.</text>
</comment>
<gene>
    <name evidence="1" type="ORF">O181_008246</name>
</gene>
<keyword evidence="2" id="KW-1185">Reference proteome</keyword>
<accession>A0A9Q3BPH2</accession>
<dbReference type="EMBL" id="AVOT02001893">
    <property type="protein sequence ID" value="MBW0468531.1"/>
    <property type="molecule type" value="Genomic_DNA"/>
</dbReference>
<dbReference type="AlphaFoldDB" id="A0A9Q3BPH2"/>
<evidence type="ECO:0000313" key="2">
    <source>
        <dbReference type="Proteomes" id="UP000765509"/>
    </source>
</evidence>
<organism evidence="1 2">
    <name type="scientific">Austropuccinia psidii MF-1</name>
    <dbReference type="NCBI Taxonomy" id="1389203"/>
    <lineage>
        <taxon>Eukaryota</taxon>
        <taxon>Fungi</taxon>
        <taxon>Dikarya</taxon>
        <taxon>Basidiomycota</taxon>
        <taxon>Pucciniomycotina</taxon>
        <taxon>Pucciniomycetes</taxon>
        <taxon>Pucciniales</taxon>
        <taxon>Sphaerophragmiaceae</taxon>
        <taxon>Austropuccinia</taxon>
    </lineage>
</organism>
<name>A0A9Q3BPH2_9BASI</name>
<reference evidence="1" key="1">
    <citation type="submission" date="2021-03" db="EMBL/GenBank/DDBJ databases">
        <title>Draft genome sequence of rust myrtle Austropuccinia psidii MF-1, a brazilian biotype.</title>
        <authorList>
            <person name="Quecine M.C."/>
            <person name="Pachon D.M.R."/>
            <person name="Bonatelli M.L."/>
            <person name="Correr F.H."/>
            <person name="Franceschini L.M."/>
            <person name="Leite T.F."/>
            <person name="Margarido G.R.A."/>
            <person name="Almeida C.A."/>
            <person name="Ferrarezi J.A."/>
            <person name="Labate C.A."/>
        </authorList>
    </citation>
    <scope>NUCLEOTIDE SEQUENCE</scope>
    <source>
        <strain evidence="1">MF-1</strain>
    </source>
</reference>
<proteinExistence type="predicted"/>
<evidence type="ECO:0000313" key="1">
    <source>
        <dbReference type="EMBL" id="MBW0468531.1"/>
    </source>
</evidence>
<protein>
    <submittedName>
        <fullName evidence="1">Uncharacterized protein</fullName>
    </submittedName>
</protein>
<sequence length="214" mass="25945">MKEVLEKVNENKVINFEPINDREKAYKIIVNGSEIINGPPIHSRKNLFRTFEEGTSSKKHEYEQKINEKWIQEQNIQYNNINNKLLSFFQDKTFMEKFNKELKMKSDEVEYEDFKQPPMKKLKHSHGLENIQEEFMNKEIIEDHKHEEEQISPKEKQLMNSIKEYGLDTENPWRIDKEKEMHLDKEIFLNYYDESHTGNFQHLRKNQITSFIFT</sequence>
<dbReference type="Proteomes" id="UP000765509">
    <property type="component" value="Unassembled WGS sequence"/>
</dbReference>